<dbReference type="Gene3D" id="3.30.559.10">
    <property type="entry name" value="Chloramphenicol acetyltransferase-like domain"/>
    <property type="match status" value="1"/>
</dbReference>
<dbReference type="EMBL" id="JH651384">
    <property type="protein sequence ID" value="EIJ33117.1"/>
    <property type="molecule type" value="Genomic_DNA"/>
</dbReference>
<evidence type="ECO:0000256" key="8">
    <source>
        <dbReference type="ARBA" id="ARBA00048370"/>
    </source>
</evidence>
<keyword evidence="6 9" id="KW-0012">Acyltransferase</keyword>
<dbReference type="Gene3D" id="4.10.320.10">
    <property type="entry name" value="E3-binding domain"/>
    <property type="match status" value="1"/>
</dbReference>
<dbReference type="Pfam" id="PF00198">
    <property type="entry name" value="2-oxoacid_dh"/>
    <property type="match status" value="1"/>
</dbReference>
<dbReference type="GO" id="GO:0045254">
    <property type="term" value="C:pyruvate dehydrogenase complex"/>
    <property type="evidence" value="ECO:0007669"/>
    <property type="project" value="UniProtKB-UniRule"/>
</dbReference>
<dbReference type="GO" id="GO:0005737">
    <property type="term" value="C:cytoplasm"/>
    <property type="evidence" value="ECO:0007669"/>
    <property type="project" value="TreeGrafter"/>
</dbReference>
<dbReference type="InterPro" id="IPR000089">
    <property type="entry name" value="Biotin_lipoyl"/>
</dbReference>
<dbReference type="InterPro" id="IPR004167">
    <property type="entry name" value="PSBD"/>
</dbReference>
<dbReference type="Pfam" id="PF02817">
    <property type="entry name" value="E3_binding"/>
    <property type="match status" value="1"/>
</dbReference>
<keyword evidence="13" id="KW-0670">Pyruvate</keyword>
<dbReference type="PROSITE" id="PS00189">
    <property type="entry name" value="LIPOYL"/>
    <property type="match status" value="1"/>
</dbReference>
<evidence type="ECO:0000259" key="11">
    <source>
        <dbReference type="PROSITE" id="PS50968"/>
    </source>
</evidence>
<evidence type="ECO:0000256" key="6">
    <source>
        <dbReference type="ARBA" id="ARBA00023315"/>
    </source>
</evidence>
<keyword evidence="14" id="KW-1185">Reference proteome</keyword>
<evidence type="ECO:0000259" key="12">
    <source>
        <dbReference type="PROSITE" id="PS51826"/>
    </source>
</evidence>
<dbReference type="RefSeq" id="WP_002707075.1">
    <property type="nucleotide sequence ID" value="NZ_JH651384.1"/>
</dbReference>
<dbReference type="PANTHER" id="PTHR43178:SF2">
    <property type="entry name" value="DIHYDROLIPOYLLYSINE-RESIDUE ACETYLTRANSFERASE COMPONENT OF PYRUVATE DEHYDROGENASE COMPLEX"/>
    <property type="match status" value="1"/>
</dbReference>
<dbReference type="InterPro" id="IPR023213">
    <property type="entry name" value="CAT-like_dom_sf"/>
</dbReference>
<dbReference type="SUPFAM" id="SSF47005">
    <property type="entry name" value="Peripheral subunit-binding domain of 2-oxo acid dehydrogenase complex"/>
    <property type="match status" value="1"/>
</dbReference>
<evidence type="ECO:0000256" key="4">
    <source>
        <dbReference type="ARBA" id="ARBA00022737"/>
    </source>
</evidence>
<dbReference type="NCBIfam" id="TIGR01348">
    <property type="entry name" value="PDHac_trf_long"/>
    <property type="match status" value="1"/>
</dbReference>
<proteinExistence type="inferred from homology"/>
<dbReference type="FunFam" id="2.40.50.100:FF:000009">
    <property type="entry name" value="Acetyltransferase component of pyruvate dehydrogenase complex"/>
    <property type="match status" value="1"/>
</dbReference>
<dbReference type="InterPro" id="IPR001078">
    <property type="entry name" value="2-oxoacid_DH_actylTfrase"/>
</dbReference>
<dbReference type="EC" id="2.3.1.12" evidence="9"/>
<dbReference type="FunFam" id="3.30.559.10:FF:000004">
    <property type="entry name" value="Acetyltransferase component of pyruvate dehydrogenase complex"/>
    <property type="match status" value="1"/>
</dbReference>
<evidence type="ECO:0000313" key="13">
    <source>
        <dbReference type="EMBL" id="EIJ33117.1"/>
    </source>
</evidence>
<keyword evidence="4" id="KW-0677">Repeat</keyword>
<sequence length="443" mass="47758">MAIQEIQVPDIGSFENVEVIEVLVSAGDTVQAEDSLITVESDKASMEIPSPASGVVKELKIKVGDRVSEGSLLLLMDVAEGKETPPGLPLSGEVKESAPAKTEPVPAPASLAPKQETRPQRASSPTAAVQADMKNVDFSKAYATPSVRRFARELGVDLNKVSGSGRKGRITQEDVKGYVKDVMSLGGVPGKAAIPGNVLGVAPMPEIDFSQWGEIETVPLSRINKLTGEFLHRNWVHIPHVTQFDQADITDLEAFRKQLNEENAKSGVKITPLVFIMKAVVAGLKAYPRFNSSLDAKGENLIRKNYFHIGVAVDTPDGLVVPVIRDVDKKSIMQLSEELKEISGKARDKKLKPADMQGGCFSISSLGGIGGTKFTPIVNAPEVAILGVSKSDMQPVWNGKEFAPRLMLPLSLSYDHRVIDGADGARFTTYLAKMLGDIRRLLV</sequence>
<dbReference type="GO" id="GO:0004742">
    <property type="term" value="F:dihydrolipoyllysine-residue acetyltransferase activity"/>
    <property type="evidence" value="ECO:0007669"/>
    <property type="project" value="UniProtKB-UniRule"/>
</dbReference>
<feature type="region of interest" description="Disordered" evidence="10">
    <location>
        <begin position="83"/>
        <end position="128"/>
    </location>
</feature>
<dbReference type="CDD" id="cd06849">
    <property type="entry name" value="lipoyl_domain"/>
    <property type="match status" value="1"/>
</dbReference>
<keyword evidence="3 9" id="KW-0808">Transferase</keyword>
<dbReference type="InterPro" id="IPR050743">
    <property type="entry name" value="2-oxoacid_DH_E2_comp"/>
</dbReference>
<dbReference type="Gene3D" id="2.40.50.100">
    <property type="match status" value="1"/>
</dbReference>
<comment type="subunit">
    <text evidence="2 9">Forms a 24-polypeptide structural core with octahedral symmetry.</text>
</comment>
<feature type="domain" description="Peripheral subunit-binding (PSBD)" evidence="12">
    <location>
        <begin position="142"/>
        <end position="179"/>
    </location>
</feature>
<evidence type="ECO:0000256" key="1">
    <source>
        <dbReference type="ARBA" id="ARBA00007317"/>
    </source>
</evidence>
<comment type="catalytic activity">
    <reaction evidence="8 9">
        <text>N(6)-[(R)-dihydrolipoyl]-L-lysyl-[protein] + acetyl-CoA = N(6)-[(R)-S(8)-acetyldihydrolipoyl]-L-lysyl-[protein] + CoA</text>
        <dbReference type="Rhea" id="RHEA:17017"/>
        <dbReference type="Rhea" id="RHEA-COMP:10475"/>
        <dbReference type="Rhea" id="RHEA-COMP:10478"/>
        <dbReference type="ChEBI" id="CHEBI:57287"/>
        <dbReference type="ChEBI" id="CHEBI:57288"/>
        <dbReference type="ChEBI" id="CHEBI:83100"/>
        <dbReference type="ChEBI" id="CHEBI:83111"/>
        <dbReference type="EC" id="2.3.1.12"/>
    </reaction>
</comment>
<comment type="cofactor">
    <cofactor evidence="9">
        <name>(R)-lipoate</name>
        <dbReference type="ChEBI" id="CHEBI:83088"/>
    </cofactor>
    <text evidence="9">Binds 1 lipoyl cofactor covalently.</text>
</comment>
<dbReference type="AlphaFoldDB" id="A0A656HA53"/>
<dbReference type="PROSITE" id="PS51826">
    <property type="entry name" value="PSBD"/>
    <property type="match status" value="1"/>
</dbReference>
<name>A0A656HA53_THINJ</name>
<dbReference type="PANTHER" id="PTHR43178">
    <property type="entry name" value="DIHYDROLIPOAMIDE ACETYLTRANSFERASE COMPONENT OF PYRUVATE DEHYDROGENASE COMPLEX"/>
    <property type="match status" value="1"/>
</dbReference>
<dbReference type="GO" id="GO:0031405">
    <property type="term" value="F:lipoic acid binding"/>
    <property type="evidence" value="ECO:0007669"/>
    <property type="project" value="TreeGrafter"/>
</dbReference>
<protein>
    <recommendedName>
        <fullName evidence="9">Acetyltransferase component of pyruvate dehydrogenase complex</fullName>
        <ecNumber evidence="9">2.3.1.12</ecNumber>
    </recommendedName>
</protein>
<accession>A0A656HA53</accession>
<evidence type="ECO:0000256" key="10">
    <source>
        <dbReference type="SAM" id="MobiDB-lite"/>
    </source>
</evidence>
<dbReference type="Proteomes" id="UP000005317">
    <property type="component" value="Unassembled WGS sequence"/>
</dbReference>
<evidence type="ECO:0000256" key="5">
    <source>
        <dbReference type="ARBA" id="ARBA00022823"/>
    </source>
</evidence>
<comment type="function">
    <text evidence="7">The pyruvate dehydrogenase complex catalyzes the overall conversion of pyruvate to acetyl-CoA and CO(2). It contains multiple copies of three enzymatic components: pyruvate dehydrogenase (E1), dihydrolipoamide acetyltransferase (E2) and lipoamide dehydrogenase (E3).</text>
</comment>
<dbReference type="SUPFAM" id="SSF51230">
    <property type="entry name" value="Single hybrid motif"/>
    <property type="match status" value="1"/>
</dbReference>
<dbReference type="GO" id="GO:0006086">
    <property type="term" value="P:pyruvate decarboxylation to acetyl-CoA"/>
    <property type="evidence" value="ECO:0007669"/>
    <property type="project" value="UniProtKB-UniRule"/>
</dbReference>
<comment type="similarity">
    <text evidence="1 9">Belongs to the 2-oxoacid dehydrogenase family.</text>
</comment>
<evidence type="ECO:0000313" key="14">
    <source>
        <dbReference type="Proteomes" id="UP000005317"/>
    </source>
</evidence>
<evidence type="ECO:0000256" key="2">
    <source>
        <dbReference type="ARBA" id="ARBA00011484"/>
    </source>
</evidence>
<dbReference type="SUPFAM" id="SSF52777">
    <property type="entry name" value="CoA-dependent acyltransferases"/>
    <property type="match status" value="1"/>
</dbReference>
<feature type="domain" description="Lipoyl-binding" evidence="11">
    <location>
        <begin position="3"/>
        <end position="77"/>
    </location>
</feature>
<dbReference type="InterPro" id="IPR036625">
    <property type="entry name" value="E3-bd_dom_sf"/>
</dbReference>
<gene>
    <name evidence="13" type="ORF">Thini_0474</name>
</gene>
<evidence type="ECO:0000256" key="7">
    <source>
        <dbReference type="ARBA" id="ARBA00025211"/>
    </source>
</evidence>
<dbReference type="InterPro" id="IPR003016">
    <property type="entry name" value="2-oxoA_DH_lipoyl-BS"/>
</dbReference>
<evidence type="ECO:0000256" key="3">
    <source>
        <dbReference type="ARBA" id="ARBA00022679"/>
    </source>
</evidence>
<organism evidence="13 14">
    <name type="scientific">Thiothrix nivea (strain ATCC 35100 / DSM 5205 / JP2)</name>
    <dbReference type="NCBI Taxonomy" id="870187"/>
    <lineage>
        <taxon>Bacteria</taxon>
        <taxon>Pseudomonadati</taxon>
        <taxon>Pseudomonadota</taxon>
        <taxon>Gammaproteobacteria</taxon>
        <taxon>Thiotrichales</taxon>
        <taxon>Thiotrichaceae</taxon>
        <taxon>Thiothrix</taxon>
    </lineage>
</organism>
<dbReference type="InterPro" id="IPR006256">
    <property type="entry name" value="AcTrfase_Pyrv_DH_cplx"/>
</dbReference>
<dbReference type="Pfam" id="PF00364">
    <property type="entry name" value="Biotin_lipoyl"/>
    <property type="match status" value="1"/>
</dbReference>
<reference evidence="14" key="1">
    <citation type="journal article" date="2011" name="Stand. Genomic Sci.">
        <title>Genome sequence of the filamentous, gliding Thiothrix nivea neotype strain (JP2(T)).</title>
        <authorList>
            <person name="Lapidus A."/>
            <person name="Nolan M."/>
            <person name="Lucas S."/>
            <person name="Glavina Del Rio T."/>
            <person name="Tice H."/>
            <person name="Cheng J.F."/>
            <person name="Tapia R."/>
            <person name="Han C."/>
            <person name="Goodwin L."/>
            <person name="Pitluck S."/>
            <person name="Liolios K."/>
            <person name="Pagani I."/>
            <person name="Ivanova N."/>
            <person name="Huntemann M."/>
            <person name="Mavromatis K."/>
            <person name="Mikhailova N."/>
            <person name="Pati A."/>
            <person name="Chen A."/>
            <person name="Palaniappan K."/>
            <person name="Land M."/>
            <person name="Brambilla E.M."/>
            <person name="Rohde M."/>
            <person name="Abt B."/>
            <person name="Verbarg S."/>
            <person name="Goker M."/>
            <person name="Bristow J."/>
            <person name="Eisen J.A."/>
            <person name="Markowitz V."/>
            <person name="Hugenholtz P."/>
            <person name="Kyrpides N.C."/>
            <person name="Klenk H.P."/>
            <person name="Woyke T."/>
        </authorList>
    </citation>
    <scope>NUCLEOTIDE SEQUENCE [LARGE SCALE GENOMIC DNA]</scope>
    <source>
        <strain evidence="14">ATCC 35100 / DSM 5205 / JP2</strain>
    </source>
</reference>
<evidence type="ECO:0000256" key="9">
    <source>
        <dbReference type="RuleBase" id="RU361137"/>
    </source>
</evidence>
<keyword evidence="5 9" id="KW-0450">Lipoyl</keyword>
<dbReference type="InterPro" id="IPR011053">
    <property type="entry name" value="Single_hybrid_motif"/>
</dbReference>
<dbReference type="PROSITE" id="PS50968">
    <property type="entry name" value="BIOTINYL_LIPOYL"/>
    <property type="match status" value="1"/>
</dbReference>
<dbReference type="OrthoDB" id="9805770at2"/>